<feature type="region of interest" description="Disordered" evidence="1">
    <location>
        <begin position="498"/>
        <end position="544"/>
    </location>
</feature>
<organism evidence="2 3">
    <name type="scientific">Elasticomyces elasticus</name>
    <dbReference type="NCBI Taxonomy" id="574655"/>
    <lineage>
        <taxon>Eukaryota</taxon>
        <taxon>Fungi</taxon>
        <taxon>Dikarya</taxon>
        <taxon>Ascomycota</taxon>
        <taxon>Pezizomycotina</taxon>
        <taxon>Dothideomycetes</taxon>
        <taxon>Dothideomycetidae</taxon>
        <taxon>Mycosphaerellales</taxon>
        <taxon>Teratosphaeriaceae</taxon>
        <taxon>Elasticomyces</taxon>
    </lineage>
</organism>
<dbReference type="EMBL" id="JAVRQU010000002">
    <property type="protein sequence ID" value="KAK5706048.1"/>
    <property type="molecule type" value="Genomic_DNA"/>
</dbReference>
<reference evidence="2" key="1">
    <citation type="submission" date="2023-08" db="EMBL/GenBank/DDBJ databases">
        <title>Black Yeasts Isolated from many extreme environments.</title>
        <authorList>
            <person name="Coleine C."/>
            <person name="Stajich J.E."/>
            <person name="Selbmann L."/>
        </authorList>
    </citation>
    <scope>NUCLEOTIDE SEQUENCE</scope>
    <source>
        <strain evidence="2">CCFEE 5810</strain>
    </source>
</reference>
<name>A0AAN7VVP3_9PEZI</name>
<feature type="region of interest" description="Disordered" evidence="1">
    <location>
        <begin position="275"/>
        <end position="299"/>
    </location>
</feature>
<feature type="region of interest" description="Disordered" evidence="1">
    <location>
        <begin position="360"/>
        <end position="396"/>
    </location>
</feature>
<dbReference type="AlphaFoldDB" id="A0AAN7VVP3"/>
<comment type="caution">
    <text evidence="2">The sequence shown here is derived from an EMBL/GenBank/DDBJ whole genome shotgun (WGS) entry which is preliminary data.</text>
</comment>
<gene>
    <name evidence="2" type="ORF">LTR97_001034</name>
</gene>
<evidence type="ECO:0000313" key="3">
    <source>
        <dbReference type="Proteomes" id="UP001310594"/>
    </source>
</evidence>
<protein>
    <submittedName>
        <fullName evidence="2">Uncharacterized protein</fullName>
    </submittedName>
</protein>
<evidence type="ECO:0000256" key="1">
    <source>
        <dbReference type="SAM" id="MobiDB-lite"/>
    </source>
</evidence>
<feature type="compositionally biased region" description="Acidic residues" evidence="1">
    <location>
        <begin position="519"/>
        <end position="544"/>
    </location>
</feature>
<dbReference type="Proteomes" id="UP001310594">
    <property type="component" value="Unassembled WGS sequence"/>
</dbReference>
<evidence type="ECO:0000313" key="2">
    <source>
        <dbReference type="EMBL" id="KAK5706048.1"/>
    </source>
</evidence>
<accession>A0AAN7VVP3</accession>
<feature type="region of interest" description="Disordered" evidence="1">
    <location>
        <begin position="1"/>
        <end position="81"/>
    </location>
</feature>
<proteinExistence type="predicted"/>
<sequence>MVTQDFPMMIAGFAPPPKSKAKPENGTPKRKRNKPKPPAPTTDSRATSEDTEAVFPFPEPLDSSPGSGAAKSKKLKVTTEQEDTVIDETDSAIDEAVVLDPVTSKRRYCHDPFTNIKREVWRPGDGDGLENADFHGRIGPPLPLEQRWRLYQSSNAEKVSKTNAPPAFVLLDDRAAREVVESDIPARTKLRNWPWDFAKNGDIRSRRPHCGRPAIRNARLIGNERYYWSLHGSKKERYYFTGEKDYQPIVYKMPKPTPPKPSEEELLRLAAKKRKLTPDPENPRRHGHNQHTPKNELVKYGAPGFSASAGKYKKRIGGFLYQDPKGRDLRTQYGAGGYHHATNLLASTVGAGGAVTGDATGTGPFTARDDDDEDIWYSKDDNSADQNGEEGGSMEVDEEGALASIEAGTDAVQPSEEHDDVFAIQKKPAQRISYLEQAAAADYVPIVKPVQTSDSGSYALQLEGQVLQHECHIQELLKSLNESQARNRELEREVMMLRGMERSEDDDDEAMEGVQVENNGDDGEAADEGAEDEDKDEEEGEVEE</sequence>